<dbReference type="InterPro" id="IPR007085">
    <property type="entry name" value="DNA/pantothenate-metab_flavo_C"/>
</dbReference>
<dbReference type="GO" id="GO:0010181">
    <property type="term" value="F:FMN binding"/>
    <property type="evidence" value="ECO:0007669"/>
    <property type="project" value="InterPro"/>
</dbReference>
<keyword evidence="1" id="KW-0210">Decarboxylase</keyword>
<dbReference type="NCBIfam" id="TIGR00521">
    <property type="entry name" value="coaBC_dfp"/>
    <property type="match status" value="1"/>
</dbReference>
<protein>
    <submittedName>
        <fullName evidence="5">Phosphopantothenoylcysteine decarboxylase / Phosphopantothenoylcysteine synthetase</fullName>
        <ecNumber evidence="5">4.1.1.36</ecNumber>
        <ecNumber evidence="5">6.3.2.5</ecNumber>
    </submittedName>
</protein>
<dbReference type="EC" id="4.1.1.36" evidence="5"/>
<dbReference type="PANTHER" id="PTHR14359:SF6">
    <property type="entry name" value="PHOSPHOPANTOTHENOYLCYSTEINE DECARBOXYLASE"/>
    <property type="match status" value="1"/>
</dbReference>
<accession>A0A3B0RLC7</accession>
<evidence type="ECO:0000313" key="5">
    <source>
        <dbReference type="EMBL" id="VAV89038.1"/>
    </source>
</evidence>
<reference evidence="5" key="1">
    <citation type="submission" date="2018-06" db="EMBL/GenBank/DDBJ databases">
        <authorList>
            <person name="Zhirakovskaya E."/>
        </authorList>
    </citation>
    <scope>NUCLEOTIDE SEQUENCE</scope>
</reference>
<dbReference type="EC" id="6.3.2.5" evidence="5"/>
<gene>
    <name evidence="5" type="ORF">MNBD_ALPHA02-1387</name>
</gene>
<feature type="domain" description="Flavoprotein" evidence="3">
    <location>
        <begin position="12"/>
        <end position="183"/>
    </location>
</feature>
<dbReference type="Pfam" id="PF04127">
    <property type="entry name" value="DFP"/>
    <property type="match status" value="1"/>
</dbReference>
<dbReference type="InterPro" id="IPR005252">
    <property type="entry name" value="CoaBC"/>
</dbReference>
<dbReference type="SUPFAM" id="SSF52507">
    <property type="entry name" value="Homo-oligomeric flavin-containing Cys decarboxylases, HFCD"/>
    <property type="match status" value="1"/>
</dbReference>
<dbReference type="GO" id="GO:0071513">
    <property type="term" value="C:phosphopantothenoylcysteine decarboxylase complex"/>
    <property type="evidence" value="ECO:0007669"/>
    <property type="project" value="TreeGrafter"/>
</dbReference>
<evidence type="ECO:0000259" key="3">
    <source>
        <dbReference type="Pfam" id="PF02441"/>
    </source>
</evidence>
<dbReference type="AlphaFoldDB" id="A0A3B0RLC7"/>
<dbReference type="GO" id="GO:0015941">
    <property type="term" value="P:pantothenate catabolic process"/>
    <property type="evidence" value="ECO:0007669"/>
    <property type="project" value="InterPro"/>
</dbReference>
<dbReference type="GO" id="GO:0004633">
    <property type="term" value="F:phosphopantothenoylcysteine decarboxylase activity"/>
    <property type="evidence" value="ECO:0007669"/>
    <property type="project" value="UniProtKB-EC"/>
</dbReference>
<dbReference type="SUPFAM" id="SSF102645">
    <property type="entry name" value="CoaB-like"/>
    <property type="match status" value="1"/>
</dbReference>
<sequence length="408" mass="43562">MTYDAKSPLDGKQLLLIIGGGIAAYKCLDLIRRVRERGMTVRTILTRGGEQFVTPLSVSALSGEKTYTDIFSLTDEVEMGHIRLSREADLVLVAPATADMMAKMASGIADNLATTALLATDKPVMIAPSMNSRMWDHEATQRNLNQLKCDGIHVISPESGDLACGEVGAGRLAEVDDIVATLENFFAPAGPLKDKHILITAGPTHEAIDPVRYIANRSSGKQGYAIARALRDLGASVSLISGPTNLTPPDGVTVIPVQSAQDMLAACESALPTDVAICVAAVGDWRVADSAAQKIKKQDGKLPSLDLVENPDILESLSKASANRPKLVIGFAAETEKLADHAKAKLSRKGCDWIVANDVSVTDDGQSVMGGDHNTVLLVTASDMEHWDKAPKDAVARRLAQRIEQFFT</sequence>
<dbReference type="GO" id="GO:0004632">
    <property type="term" value="F:phosphopantothenate--cysteine ligase activity"/>
    <property type="evidence" value="ECO:0007669"/>
    <property type="project" value="UniProtKB-EC"/>
</dbReference>
<dbReference type="Gene3D" id="3.40.50.1950">
    <property type="entry name" value="Flavin prenyltransferase-like"/>
    <property type="match status" value="1"/>
</dbReference>
<evidence type="ECO:0000256" key="2">
    <source>
        <dbReference type="ARBA" id="ARBA00023239"/>
    </source>
</evidence>
<name>A0A3B0RLC7_9ZZZZ</name>
<dbReference type="InterPro" id="IPR003382">
    <property type="entry name" value="Flavoprotein"/>
</dbReference>
<evidence type="ECO:0000259" key="4">
    <source>
        <dbReference type="Pfam" id="PF04127"/>
    </source>
</evidence>
<dbReference type="EMBL" id="UOED01000042">
    <property type="protein sequence ID" value="VAV89038.1"/>
    <property type="molecule type" value="Genomic_DNA"/>
</dbReference>
<dbReference type="PANTHER" id="PTHR14359">
    <property type="entry name" value="HOMO-OLIGOMERIC FLAVIN CONTAINING CYS DECARBOXYLASE FAMILY"/>
    <property type="match status" value="1"/>
</dbReference>
<dbReference type="GO" id="GO:0015937">
    <property type="term" value="P:coenzyme A biosynthetic process"/>
    <property type="evidence" value="ECO:0007669"/>
    <property type="project" value="InterPro"/>
</dbReference>
<dbReference type="InterPro" id="IPR035929">
    <property type="entry name" value="CoaB-like_sf"/>
</dbReference>
<keyword evidence="5" id="KW-0436">Ligase</keyword>
<dbReference type="HAMAP" id="MF_02225">
    <property type="entry name" value="CoaBC"/>
    <property type="match status" value="1"/>
</dbReference>
<keyword evidence="2 5" id="KW-0456">Lyase</keyword>
<evidence type="ECO:0000256" key="1">
    <source>
        <dbReference type="ARBA" id="ARBA00022793"/>
    </source>
</evidence>
<dbReference type="InterPro" id="IPR036551">
    <property type="entry name" value="Flavin_trans-like"/>
</dbReference>
<feature type="domain" description="DNA/pantothenate metabolism flavoprotein C-terminal" evidence="4">
    <location>
        <begin position="192"/>
        <end position="405"/>
    </location>
</feature>
<organism evidence="5">
    <name type="scientific">hydrothermal vent metagenome</name>
    <dbReference type="NCBI Taxonomy" id="652676"/>
    <lineage>
        <taxon>unclassified sequences</taxon>
        <taxon>metagenomes</taxon>
        <taxon>ecological metagenomes</taxon>
    </lineage>
</organism>
<dbReference type="Gene3D" id="3.40.50.10300">
    <property type="entry name" value="CoaB-like"/>
    <property type="match status" value="1"/>
</dbReference>
<dbReference type="Pfam" id="PF02441">
    <property type="entry name" value="Flavoprotein"/>
    <property type="match status" value="1"/>
</dbReference>
<proteinExistence type="inferred from homology"/>